<feature type="transmembrane region" description="Helical" evidence="1">
    <location>
        <begin position="180"/>
        <end position="204"/>
    </location>
</feature>
<dbReference type="AlphaFoldDB" id="A0A1N6HMU0"/>
<feature type="domain" description="YobI-like P-loop NTPase" evidence="2">
    <location>
        <begin position="37"/>
        <end position="403"/>
    </location>
</feature>
<proteinExistence type="predicted"/>
<dbReference type="RefSeq" id="WP_074230789.1">
    <property type="nucleotide sequence ID" value="NZ_FSRQ01000002.1"/>
</dbReference>
<evidence type="ECO:0000313" key="3">
    <source>
        <dbReference type="EMBL" id="SIO21081.1"/>
    </source>
</evidence>
<gene>
    <name evidence="3" type="ORF">SAMN05421769_2676</name>
</gene>
<protein>
    <recommendedName>
        <fullName evidence="2">YobI-like P-loop NTPase domain-containing protein</fullName>
    </recommendedName>
</protein>
<dbReference type="InterPro" id="IPR048428">
    <property type="entry name" value="YobI-NTPase"/>
</dbReference>
<feature type="transmembrane region" description="Helical" evidence="1">
    <location>
        <begin position="140"/>
        <end position="160"/>
    </location>
</feature>
<keyword evidence="1" id="KW-0472">Membrane</keyword>
<dbReference type="EMBL" id="FSRQ01000002">
    <property type="protein sequence ID" value="SIO21081.1"/>
    <property type="molecule type" value="Genomic_DNA"/>
</dbReference>
<dbReference type="OrthoDB" id="1701659at2"/>
<dbReference type="Proteomes" id="UP000184782">
    <property type="component" value="Unassembled WGS sequence"/>
</dbReference>
<sequence>MNQINLQQSTNQATKKSISLAPKVLKNENEIKKIRPYLNSLKIAIDDNDITNIALTGAYGAGKSTILETFKDKNNQDYKFLNISLASFTDISENETKTTKEEFERKLEVSILQQIFYHVEPSEIPDSRFKRITYFSKNELLKLAFGFILWLISAIIILKLGYISKLNPENWNYEFYYLDVWALVFLAIFFWGIGVFSNTIITLFKNSKINKVNLQGEIELGDKLDKSIFNEHLEEIIYFFEKTEYNVVIIEDLDRFETTEIFTKLREINILLNNAKTIHRKIKFIYAINDGIFKDKTERVKFFEYIVPVIPFINPANAKDKLTNLIQEAELNGVLSNDFTSDVVSFINDIDMRLLTNIVHEYSIYKLNLSSSLIQENLFALITYKNLFPDDFILLHKKEGELYSFVSKKDIYLKTFLNKINDEIEIKTQEISNIEEENFKKIEELRAVYVNEIISDLPPNSVLSNLKARDLVKDDEFDNLINKQTLTHIQFTHYYNHQYNLSNSEQYKFNFSKIENKISSDFKYVEREKFIKDKSNDKTEILKKEIDKLKSEKRSIENWDLKQIFSKVSIDEFINEKFKDNDLVRMLILEGYINENYEDYISIFHEGNLTNEDFNFLKGIKANKTFPYQYKLENNANLIREIKQHQFSRDSILNFDLLDYLGNNYENYKNQYDDIIKFISNDKQNSIDFIDQYLSDQNRVHRVFINKLTESWKEFWDYIYLKSNYPKDKQDQYLKYIIQYSDVDSLISNQNKRTLSTAIMQKNYFLKLIQHIDIQKVEALLKQLNIKFESLDSPDNELVGLFDYIYDNNLYQINIENIKNFIKHFDNKIKLDNLYNLNYQTITESNCDKLKDYVEVNFENYITNVLLKLSNTNQESEEFTVKILNHDIDEKVLNKFIELSRFDDIKNLSLVDNFSMKQSLLKAGKVFPSWENVIDYFENLDEFEIDEVLLNYFNDYMNSQELSNNKIENAFDSESKDYLEKFYLKLINKPELNDDSFKCLAESAPKGLYDTFEINHEFFNPNKVNVLISSGIINISKTNYFRVREHFSPLHIKMIEKYQKDFFDNIDDYELSQRDKLTLIASSKVNEKNKELLIEKLKEPILTQSNELDNLVCHVYAESSFVPDLDFEEMKKLVKNSKSIKDVAILIFRKANNLDNTQLQFLVESINDNYKKIFEKFKQPTFKKIEYNHNLFEELRNRGMIIRFEVNKNDSTEYRVFANHK</sequence>
<evidence type="ECO:0000313" key="4">
    <source>
        <dbReference type="Proteomes" id="UP000184782"/>
    </source>
</evidence>
<dbReference type="SUPFAM" id="SSF52540">
    <property type="entry name" value="P-loop containing nucleoside triphosphate hydrolases"/>
    <property type="match status" value="1"/>
</dbReference>
<reference evidence="4" key="1">
    <citation type="submission" date="2016-12" db="EMBL/GenBank/DDBJ databases">
        <authorList>
            <person name="Varghese N."/>
            <person name="Submissions S."/>
        </authorList>
    </citation>
    <scope>NUCLEOTIDE SEQUENCE [LARGE SCALE GENOMIC DNA]</scope>
    <source>
        <strain evidence="4">DSM 16779</strain>
    </source>
</reference>
<evidence type="ECO:0000259" key="2">
    <source>
        <dbReference type="Pfam" id="PF20693"/>
    </source>
</evidence>
<keyword evidence="1" id="KW-0812">Transmembrane</keyword>
<keyword evidence="4" id="KW-1185">Reference proteome</keyword>
<keyword evidence="1" id="KW-1133">Transmembrane helix</keyword>
<organism evidence="3 4">
    <name type="scientific">Chryseobacterium scophthalmum</name>
    <dbReference type="NCBI Taxonomy" id="59733"/>
    <lineage>
        <taxon>Bacteria</taxon>
        <taxon>Pseudomonadati</taxon>
        <taxon>Bacteroidota</taxon>
        <taxon>Flavobacteriia</taxon>
        <taxon>Flavobacteriales</taxon>
        <taxon>Weeksellaceae</taxon>
        <taxon>Chryseobacterium group</taxon>
        <taxon>Chryseobacterium</taxon>
    </lineage>
</organism>
<name>A0A1N6HMU0_9FLAO</name>
<evidence type="ECO:0000256" key="1">
    <source>
        <dbReference type="SAM" id="Phobius"/>
    </source>
</evidence>
<accession>A0A1N6HMU0</accession>
<dbReference type="Pfam" id="PF20693">
    <property type="entry name" value="YobI-ATPase"/>
    <property type="match status" value="1"/>
</dbReference>
<dbReference type="InterPro" id="IPR027417">
    <property type="entry name" value="P-loop_NTPase"/>
</dbReference>